<accession>C4FLH7</accession>
<dbReference type="EMBL" id="ABZS01000156">
    <property type="protein sequence ID" value="EEP60073.1"/>
    <property type="molecule type" value="Genomic_DNA"/>
</dbReference>
<dbReference type="Proteomes" id="UP000005540">
    <property type="component" value="Unassembled WGS sequence"/>
</dbReference>
<evidence type="ECO:0000313" key="1">
    <source>
        <dbReference type="EMBL" id="EEP60073.1"/>
    </source>
</evidence>
<organism evidence="1 2">
    <name type="scientific">Sulfurihydrogenibium yellowstonense SS-5</name>
    <dbReference type="NCBI Taxonomy" id="432331"/>
    <lineage>
        <taxon>Bacteria</taxon>
        <taxon>Pseudomonadati</taxon>
        <taxon>Aquificota</taxon>
        <taxon>Aquificia</taxon>
        <taxon>Aquificales</taxon>
        <taxon>Hydrogenothermaceae</taxon>
        <taxon>Sulfurihydrogenibium</taxon>
    </lineage>
</organism>
<reference evidence="1 2" key="1">
    <citation type="submission" date="2009-04" db="EMBL/GenBank/DDBJ databases">
        <authorList>
            <person name="Reysenbach A.-L."/>
            <person name="Heidelberg J.F."/>
            <person name="Nelson W.C."/>
        </authorList>
    </citation>
    <scope>NUCLEOTIDE SEQUENCE [LARGE SCALE GENOMIC DNA]</scope>
    <source>
        <strain evidence="1 2">SS-5</strain>
    </source>
</reference>
<dbReference type="AlphaFoldDB" id="C4FLH7"/>
<dbReference type="Gene3D" id="1.20.120.330">
    <property type="entry name" value="Nucleotidyltransferases domain 2"/>
    <property type="match status" value="1"/>
</dbReference>
<dbReference type="InterPro" id="IPR010235">
    <property type="entry name" value="HepT"/>
</dbReference>
<evidence type="ECO:0000313" key="2">
    <source>
        <dbReference type="Proteomes" id="UP000005540"/>
    </source>
</evidence>
<dbReference type="SUPFAM" id="SSF81593">
    <property type="entry name" value="Nucleotidyltransferase substrate binding subunit/domain"/>
    <property type="match status" value="1"/>
</dbReference>
<dbReference type="RefSeq" id="WP_007547774.1">
    <property type="nucleotide sequence ID" value="NZ_ABZS01000156.1"/>
</dbReference>
<keyword evidence="2" id="KW-1185">Reference proteome</keyword>
<comment type="caution">
    <text evidence="1">The sequence shown here is derived from an EMBL/GenBank/DDBJ whole genome shotgun (WGS) entry which is preliminary data.</text>
</comment>
<dbReference type="Pfam" id="PF08780">
    <property type="entry name" value="NTase_sub_bind"/>
    <property type="match status" value="1"/>
</dbReference>
<name>C4FLH7_9AQUI</name>
<dbReference type="OrthoDB" id="13647at2"/>
<sequence length="144" mass="17424">MNDKNYLRYQKLYDEVKKHYLVLNKAFDSLSHYDMKNYEEDLELLRILDQIAYRFSKLQDSTGKLLRAYLTLKGENVENLPIIDVINLAEKINLPIDKKFWFEMREIRNLITHEYEEDYEKIISTLELIKNSLQKFKELIEALK</sequence>
<gene>
    <name evidence="1" type="ORF">SULYE_1431</name>
</gene>
<protein>
    <submittedName>
        <fullName evidence="1">Uncharacterized protein</fullName>
    </submittedName>
</protein>
<proteinExistence type="predicted"/>